<name>G8C3K9_9MOLU</name>
<reference evidence="1" key="2">
    <citation type="submission" date="2011-11" db="EMBL/GenBank/DDBJ databases">
        <authorList>
            <person name="Barker E."/>
        </authorList>
    </citation>
    <scope>NUCLEOTIDE SEQUENCE</scope>
    <source>
        <strain evidence="1">Birmingham 1</strain>
    </source>
</reference>
<protein>
    <submittedName>
        <fullName evidence="1">Uncharacterized protein</fullName>
    </submittedName>
</protein>
<dbReference type="RefSeq" id="WP_015511772.1">
    <property type="nucleotide sequence ID" value="NC_021007.1"/>
</dbReference>
<dbReference type="KEGG" id="mhb:MHM_03890"/>
<dbReference type="HOGENOM" id="CLU_2057100_0_0_14"/>
<reference evidence="1" key="1">
    <citation type="submission" date="2011-11" db="EMBL/GenBank/DDBJ databases">
        <title>Complete genome sequence of Candidatus Mycoplasma haemominutum.</title>
        <authorList>
            <person name="Barker E.N."/>
            <person name="Darby A.C."/>
            <person name="Helps C.R."/>
            <person name="Peters I.R."/>
            <person name="Hughes M.A."/>
            <person name="Radford A.D."/>
            <person name="Novacco M."/>
            <person name="Boretti F."/>
            <person name="Hofmann-Lehmann R."/>
            <person name="Tasker S."/>
        </authorList>
    </citation>
    <scope>NUCLEOTIDE SEQUENCE</scope>
    <source>
        <strain evidence="1">Birmingham 1</strain>
    </source>
</reference>
<dbReference type="AlphaFoldDB" id="G8C3K9"/>
<organism evidence="1">
    <name type="scientific">Candidatus Mycoplasma haematominutum 'Birmingham 1'</name>
    <dbReference type="NCBI Taxonomy" id="1116213"/>
    <lineage>
        <taxon>Bacteria</taxon>
        <taxon>Bacillati</taxon>
        <taxon>Mycoplasmatota</taxon>
        <taxon>Mollicutes</taxon>
        <taxon>Mycoplasmataceae</taxon>
        <taxon>Mycoplasma</taxon>
    </lineage>
</organism>
<evidence type="ECO:0000313" key="1">
    <source>
        <dbReference type="EMBL" id="CCE66907.1"/>
    </source>
</evidence>
<dbReference type="EMBL" id="HE613254">
    <property type="protein sequence ID" value="CCE66907.1"/>
    <property type="molecule type" value="Genomic_DNA"/>
</dbReference>
<dbReference type="PATRIC" id="fig|1116213.3.peg.419"/>
<accession>G8C3K9</accession>
<gene>
    <name evidence="1" type="ORF">MHM_03890</name>
</gene>
<proteinExistence type="predicted"/>
<sequence>MAIGPLSTSLLKVLLIGSSGTGIVAAVSGVWAGSGVKIDPNAGFLQLKRDSGVLIGRAKTGTGDLKVPQGATAYLLAYGDHCKWDNTTSKKRILGPVGEYEVTTMEQSTTNGKIICFKL</sequence>